<dbReference type="Proteomes" id="UP000029839">
    <property type="component" value="Unassembled WGS sequence"/>
</dbReference>
<dbReference type="PANTHER" id="PTHR38658:SF1">
    <property type="entry name" value="OXPP CYCLE PROTEIN OPCA-RELATED"/>
    <property type="match status" value="1"/>
</dbReference>
<keyword evidence="4" id="KW-1185">Reference proteome</keyword>
<evidence type="ECO:0000313" key="4">
    <source>
        <dbReference type="Proteomes" id="UP000029839"/>
    </source>
</evidence>
<organism evidence="3 4">
    <name type="scientific">Cellulomonas carbonis T26</name>
    <dbReference type="NCBI Taxonomy" id="947969"/>
    <lineage>
        <taxon>Bacteria</taxon>
        <taxon>Bacillati</taxon>
        <taxon>Actinomycetota</taxon>
        <taxon>Actinomycetes</taxon>
        <taxon>Micrococcales</taxon>
        <taxon>Cellulomonadaceae</taxon>
        <taxon>Cellulomonas</taxon>
    </lineage>
</organism>
<protein>
    <submittedName>
        <fullName evidence="3">OpcA protein</fullName>
    </submittedName>
</protein>
<evidence type="ECO:0000259" key="1">
    <source>
        <dbReference type="Pfam" id="PF10128"/>
    </source>
</evidence>
<accession>A0A0A0BU37</accession>
<dbReference type="InterPro" id="IPR004555">
    <property type="entry name" value="G6PDH_assembly_OpcA"/>
</dbReference>
<name>A0A0A0BU37_9CELL</name>
<sequence length="306" mass="33512">MIRELPDTTTSRVAKELLRLRDEGGAVALGRVLTLLVETHVDGVERAVEIANDASREHPCRVIVLAADDACTAGRVDGQIRVGGDAGASEVVVLRTTREMLEHSDTLVMPLLLPDAPIVVWWPDELPAAPADHPLGRMAQRRITDTVLCTDPRAALDQLQRSYRDGDTDLAWTRLTVWRGLLAAALDQPPHEPVRRAVVSGRGDHPSVWLLAAWLAQALRCPVSVVEQPEAEAVTRVELDRASGPVVIDRPDGRTATLEQPGQPQRRVSMPLRQLDECVAEELRRLDPDEVYGEVLVKGLDRIGAA</sequence>
<proteinExistence type="predicted"/>
<dbReference type="OrthoDB" id="128564at2"/>
<dbReference type="InterPro" id="IPR046802">
    <property type="entry name" value="OpcA_G6PD_C"/>
</dbReference>
<dbReference type="Pfam" id="PF20171">
    <property type="entry name" value="OpcA_G6PD_C"/>
    <property type="match status" value="1"/>
</dbReference>
<dbReference type="AlphaFoldDB" id="A0A0A0BU37"/>
<dbReference type="Pfam" id="PF10128">
    <property type="entry name" value="OpcA_G6PD_assem"/>
    <property type="match status" value="1"/>
</dbReference>
<dbReference type="RefSeq" id="WP_043603543.1">
    <property type="nucleotide sequence ID" value="NZ_AXCY01000011.1"/>
</dbReference>
<evidence type="ECO:0000313" key="3">
    <source>
        <dbReference type="EMBL" id="KGM11923.1"/>
    </source>
</evidence>
<dbReference type="PANTHER" id="PTHR38658">
    <property type="entry name" value="OXPP CYCLE PROTEIN OPCA-RELATED"/>
    <property type="match status" value="1"/>
</dbReference>
<reference evidence="3 4" key="1">
    <citation type="submission" date="2013-08" db="EMBL/GenBank/DDBJ databases">
        <title>Genome sequencing of Cellulomonas carbonis T26.</title>
        <authorList>
            <person name="Chen F."/>
            <person name="Li Y."/>
            <person name="Wang G."/>
        </authorList>
    </citation>
    <scope>NUCLEOTIDE SEQUENCE [LARGE SCALE GENOMIC DNA]</scope>
    <source>
        <strain evidence="3 4">T26</strain>
    </source>
</reference>
<reference evidence="3 4" key="2">
    <citation type="journal article" date="2015" name="Stand. Genomic Sci.">
        <title>Draft genome sequence of Cellulomonas carbonis T26(T) and comparative analysis of six Cellulomonas genomes.</title>
        <authorList>
            <person name="Zhuang W."/>
            <person name="Zhang S."/>
            <person name="Xia X."/>
            <person name="Wang G."/>
        </authorList>
    </citation>
    <scope>NUCLEOTIDE SEQUENCE [LARGE SCALE GENOMIC DNA]</scope>
    <source>
        <strain evidence="3 4">T26</strain>
    </source>
</reference>
<evidence type="ECO:0000259" key="2">
    <source>
        <dbReference type="Pfam" id="PF20171"/>
    </source>
</evidence>
<feature type="domain" description="Glucose-6-phosphate dehydrogenase assembly protein OpcA N-terminal" evidence="1">
    <location>
        <begin position="51"/>
        <end position="161"/>
    </location>
</feature>
<dbReference type="EMBL" id="AXCY01000011">
    <property type="protein sequence ID" value="KGM11923.1"/>
    <property type="molecule type" value="Genomic_DNA"/>
</dbReference>
<gene>
    <name evidence="3" type="ORF">N868_04115</name>
</gene>
<dbReference type="InterPro" id="IPR046801">
    <property type="entry name" value="OpcA_G6PD_N"/>
</dbReference>
<feature type="domain" description="Glucose-6-phosphate dehydrogenase assembly protein OpcA C-terminal" evidence="2">
    <location>
        <begin position="166"/>
        <end position="296"/>
    </location>
</feature>
<comment type="caution">
    <text evidence="3">The sequence shown here is derived from an EMBL/GenBank/DDBJ whole genome shotgun (WGS) entry which is preliminary data.</text>
</comment>